<dbReference type="EMBL" id="LXQE01000155">
    <property type="protein sequence ID" value="RCJ34599.1"/>
    <property type="molecule type" value="Genomic_DNA"/>
</dbReference>
<evidence type="ECO:0000313" key="2">
    <source>
        <dbReference type="Proteomes" id="UP000252085"/>
    </source>
</evidence>
<reference evidence="1 2" key="1">
    <citation type="submission" date="2016-04" db="EMBL/GenBank/DDBJ databases">
        <authorList>
            <person name="Evans L.H."/>
            <person name="Alamgir A."/>
            <person name="Owens N."/>
            <person name="Weber N.D."/>
            <person name="Virtaneva K."/>
            <person name="Barbian K."/>
            <person name="Babar A."/>
            <person name="Rosenke K."/>
        </authorList>
    </citation>
    <scope>NUCLEOTIDE SEQUENCE [LARGE SCALE GENOMIC DNA]</scope>
    <source>
        <strain evidence="1">NIES-2108</strain>
    </source>
</reference>
<dbReference type="Proteomes" id="UP000252085">
    <property type="component" value="Unassembled WGS sequence"/>
</dbReference>
<gene>
    <name evidence="1" type="ORF">A6769_21975</name>
</gene>
<organism evidence="1 2">
    <name type="scientific">Nostoc punctiforme NIES-2108</name>
    <dbReference type="NCBI Taxonomy" id="1356359"/>
    <lineage>
        <taxon>Bacteria</taxon>
        <taxon>Bacillati</taxon>
        <taxon>Cyanobacteriota</taxon>
        <taxon>Cyanophyceae</taxon>
        <taxon>Nostocales</taxon>
        <taxon>Nostocaceae</taxon>
        <taxon>Nostoc</taxon>
    </lineage>
</organism>
<sequence>MINNVSASESSNKFTTCTHDEKSLSANSKAEILNTNPNRKYSAFINNSSVDITLILGDTNQGGVGKGIILNPRGSYEINANNLYLGKVSAVAASICKISLVECI</sequence>
<accession>A0A367REW2</accession>
<evidence type="ECO:0000313" key="1">
    <source>
        <dbReference type="EMBL" id="RCJ34599.1"/>
    </source>
</evidence>
<protein>
    <submittedName>
        <fullName evidence="1">Uncharacterized protein</fullName>
    </submittedName>
</protein>
<comment type="caution">
    <text evidence="1">The sequence shown here is derived from an EMBL/GenBank/DDBJ whole genome shotgun (WGS) entry which is preliminary data.</text>
</comment>
<dbReference type="AlphaFoldDB" id="A0A367REW2"/>
<name>A0A367REW2_NOSPU</name>
<proteinExistence type="predicted"/>